<dbReference type="Proteomes" id="UP000289738">
    <property type="component" value="Chromosome B06"/>
</dbReference>
<feature type="region of interest" description="Disordered" evidence="1">
    <location>
        <begin position="125"/>
        <end position="155"/>
    </location>
</feature>
<comment type="caution">
    <text evidence="2">The sequence shown here is derived from an EMBL/GenBank/DDBJ whole genome shotgun (WGS) entry which is preliminary data.</text>
</comment>
<dbReference type="EMBL" id="SDMP01000016">
    <property type="protein sequence ID" value="RYR04040.1"/>
    <property type="molecule type" value="Genomic_DNA"/>
</dbReference>
<evidence type="ECO:0000313" key="3">
    <source>
        <dbReference type="Proteomes" id="UP000289738"/>
    </source>
</evidence>
<gene>
    <name evidence="2" type="ORF">Ahy_B06g083560</name>
</gene>
<feature type="compositionally biased region" description="Basic residues" evidence="1">
    <location>
        <begin position="131"/>
        <end position="141"/>
    </location>
</feature>
<sequence>MFESRSILCCHCLAVFPYYRVDRVPSCYVLPRGSKNVRCKYTYIKSNHDENRSDERHNLVRGLCSRFFNVAQDFVTCDEEANTLHSGLDELFDYHSNLGSKSVAPTQNSMVTQYEFALGADNIRGPSKVATKGRPRSKRLGSKLDSSTKKSMRRKKKNAPPVCVYHLVNFEFLVEMTLWIQLTLFFLRGVFFLENDVVANQNVAVGSVIRVNESQEHGKFMSLLNLFGNNI</sequence>
<dbReference type="AlphaFoldDB" id="A0A444YQ14"/>
<proteinExistence type="predicted"/>
<organism evidence="2 3">
    <name type="scientific">Arachis hypogaea</name>
    <name type="common">Peanut</name>
    <dbReference type="NCBI Taxonomy" id="3818"/>
    <lineage>
        <taxon>Eukaryota</taxon>
        <taxon>Viridiplantae</taxon>
        <taxon>Streptophyta</taxon>
        <taxon>Embryophyta</taxon>
        <taxon>Tracheophyta</taxon>
        <taxon>Spermatophyta</taxon>
        <taxon>Magnoliopsida</taxon>
        <taxon>eudicotyledons</taxon>
        <taxon>Gunneridae</taxon>
        <taxon>Pentapetalae</taxon>
        <taxon>rosids</taxon>
        <taxon>fabids</taxon>
        <taxon>Fabales</taxon>
        <taxon>Fabaceae</taxon>
        <taxon>Papilionoideae</taxon>
        <taxon>50 kb inversion clade</taxon>
        <taxon>dalbergioids sensu lato</taxon>
        <taxon>Dalbergieae</taxon>
        <taxon>Pterocarpus clade</taxon>
        <taxon>Arachis</taxon>
    </lineage>
</organism>
<keyword evidence="3" id="KW-1185">Reference proteome</keyword>
<reference evidence="2 3" key="1">
    <citation type="submission" date="2019-01" db="EMBL/GenBank/DDBJ databases">
        <title>Sequencing of cultivated peanut Arachis hypogaea provides insights into genome evolution and oil improvement.</title>
        <authorList>
            <person name="Chen X."/>
        </authorList>
    </citation>
    <scope>NUCLEOTIDE SEQUENCE [LARGE SCALE GENOMIC DNA]</scope>
    <source>
        <strain evidence="3">cv. Fuhuasheng</strain>
        <tissue evidence="2">Leaves</tissue>
    </source>
</reference>
<evidence type="ECO:0000256" key="1">
    <source>
        <dbReference type="SAM" id="MobiDB-lite"/>
    </source>
</evidence>
<accession>A0A444YQ14</accession>
<protein>
    <submittedName>
        <fullName evidence="2">Uncharacterized protein</fullName>
    </submittedName>
</protein>
<evidence type="ECO:0000313" key="2">
    <source>
        <dbReference type="EMBL" id="RYR04040.1"/>
    </source>
</evidence>
<name>A0A444YQ14_ARAHY</name>